<gene>
    <name evidence="2" type="ORF">ACJ73_06036</name>
</gene>
<dbReference type="EMBL" id="LGTZ01001008">
    <property type="protein sequence ID" value="OJD22612.1"/>
    <property type="molecule type" value="Genomic_DNA"/>
</dbReference>
<dbReference type="Proteomes" id="UP000242791">
    <property type="component" value="Unassembled WGS sequence"/>
</dbReference>
<reference evidence="2 3" key="1">
    <citation type="submission" date="2015-08" db="EMBL/GenBank/DDBJ databases">
        <title>Emmonsia species relationships and genome sequence.</title>
        <authorList>
            <person name="Cuomo C.A."/>
            <person name="Schwartz I.S."/>
            <person name="Kenyon C."/>
            <person name="De Hoog G.S."/>
            <person name="Govender N.P."/>
            <person name="Botha A."/>
            <person name="Moreno L."/>
            <person name="De Vries M."/>
            <person name="Munoz J.F."/>
            <person name="Stielow J.B."/>
        </authorList>
    </citation>
    <scope>NUCLEOTIDE SEQUENCE [LARGE SCALE GENOMIC DNA]</scope>
    <source>
        <strain evidence="2 3">EI222</strain>
    </source>
</reference>
<proteinExistence type="predicted"/>
<accession>A0A1J9R3L7</accession>
<keyword evidence="3" id="KW-1185">Reference proteome</keyword>
<dbReference type="AlphaFoldDB" id="A0A1J9R3L7"/>
<feature type="region of interest" description="Disordered" evidence="1">
    <location>
        <begin position="94"/>
        <end position="131"/>
    </location>
</feature>
<feature type="compositionally biased region" description="Basic and acidic residues" evidence="1">
    <location>
        <begin position="57"/>
        <end position="70"/>
    </location>
</feature>
<evidence type="ECO:0000313" key="3">
    <source>
        <dbReference type="Proteomes" id="UP000242791"/>
    </source>
</evidence>
<protein>
    <submittedName>
        <fullName evidence="2">Uncharacterized protein</fullName>
    </submittedName>
</protein>
<feature type="compositionally biased region" description="Basic and acidic residues" evidence="1">
    <location>
        <begin position="94"/>
        <end position="107"/>
    </location>
</feature>
<dbReference type="OrthoDB" id="4485682at2759"/>
<dbReference type="STRING" id="1658174.A0A1J9R3L7"/>
<dbReference type="VEuPathDB" id="FungiDB:ACJ73_06036"/>
<comment type="caution">
    <text evidence="2">The sequence shown here is derived from an EMBL/GenBank/DDBJ whole genome shotgun (WGS) entry which is preliminary data.</text>
</comment>
<evidence type="ECO:0000256" key="1">
    <source>
        <dbReference type="SAM" id="MobiDB-lite"/>
    </source>
</evidence>
<organism evidence="2 3">
    <name type="scientific">Blastomyces percursus</name>
    <dbReference type="NCBI Taxonomy" id="1658174"/>
    <lineage>
        <taxon>Eukaryota</taxon>
        <taxon>Fungi</taxon>
        <taxon>Dikarya</taxon>
        <taxon>Ascomycota</taxon>
        <taxon>Pezizomycotina</taxon>
        <taxon>Eurotiomycetes</taxon>
        <taxon>Eurotiomycetidae</taxon>
        <taxon>Onygenales</taxon>
        <taxon>Ajellomycetaceae</taxon>
        <taxon>Blastomyces</taxon>
    </lineage>
</organism>
<feature type="region of interest" description="Disordered" evidence="1">
    <location>
        <begin position="1"/>
        <end position="30"/>
    </location>
</feature>
<evidence type="ECO:0000313" key="2">
    <source>
        <dbReference type="EMBL" id="OJD22612.1"/>
    </source>
</evidence>
<feature type="region of interest" description="Disordered" evidence="1">
    <location>
        <begin position="52"/>
        <end position="81"/>
    </location>
</feature>
<sequence>MPSRPAKKRRTPAFNNSDMELSAKEHQVKCPATRSVKGMEVNYGGIVGKTGKKRKVFPVEDVNKPHDNQRSSRSLRGAGGREWVGLSPRACDAGMRDDADVGSDTERYSITGTDPEYISGESEPGSESDEASVCAVIDEDIHRFVHPESDNITDSGYSSEAAVLVSKSDLDFINEVTDDEYDTGPEVTGALLWRHIAFHVIRNPLPGRSNILIAKITLLHTKGEERNQGCEWT</sequence>
<feature type="compositionally biased region" description="Basic residues" evidence="1">
    <location>
        <begin position="1"/>
        <end position="11"/>
    </location>
</feature>
<name>A0A1J9R3L7_9EURO</name>